<sequence length="163" mass="18869">RVLEETESLAREYGLTPLRLVLSGRAKPVLYAAPRESERDDRLEPHAWVHRLTLERGKRALTVKSDRWATLPTLAAGETTLREWPDAADWAEHPSAFRSFANKRECLDEIEGFAEQLAPFAAPLSRERYRELLETWRALRREATRHSRLVHEPLVPRPLWDAA</sequence>
<evidence type="ECO:0000313" key="1">
    <source>
        <dbReference type="EMBL" id="EQD31229.1"/>
    </source>
</evidence>
<name>T0ZR66_9ZZZZ</name>
<feature type="non-terminal residue" evidence="1">
    <location>
        <position position="1"/>
    </location>
</feature>
<dbReference type="AlphaFoldDB" id="T0ZR66"/>
<feature type="non-terminal residue" evidence="1">
    <location>
        <position position="163"/>
    </location>
</feature>
<organism evidence="1">
    <name type="scientific">mine drainage metagenome</name>
    <dbReference type="NCBI Taxonomy" id="410659"/>
    <lineage>
        <taxon>unclassified sequences</taxon>
        <taxon>metagenomes</taxon>
        <taxon>ecological metagenomes</taxon>
    </lineage>
</organism>
<comment type="caution">
    <text evidence="1">The sequence shown here is derived from an EMBL/GenBank/DDBJ whole genome shotgun (WGS) entry which is preliminary data.</text>
</comment>
<protein>
    <submittedName>
        <fullName evidence="1">Uncharacterized protein</fullName>
    </submittedName>
</protein>
<gene>
    <name evidence="1" type="ORF">B1A_20036</name>
</gene>
<reference evidence="1" key="1">
    <citation type="submission" date="2013-08" db="EMBL/GenBank/DDBJ databases">
        <authorList>
            <person name="Mendez C."/>
            <person name="Richter M."/>
            <person name="Ferrer M."/>
            <person name="Sanchez J."/>
        </authorList>
    </citation>
    <scope>NUCLEOTIDE SEQUENCE</scope>
</reference>
<accession>T0ZR66</accession>
<reference evidence="1" key="2">
    <citation type="journal article" date="2014" name="ISME J.">
        <title>Microbial stratification in low pH oxic and suboxic macroscopic growths along an acid mine drainage.</title>
        <authorList>
            <person name="Mendez-Garcia C."/>
            <person name="Mesa V."/>
            <person name="Sprenger R.R."/>
            <person name="Richter M."/>
            <person name="Diez M.S."/>
            <person name="Solano J."/>
            <person name="Bargiela R."/>
            <person name="Golyshina O.V."/>
            <person name="Manteca A."/>
            <person name="Ramos J.L."/>
            <person name="Gallego J.R."/>
            <person name="Llorente I."/>
            <person name="Martins Dos Santos V.A."/>
            <person name="Jensen O.N."/>
            <person name="Pelaez A.I."/>
            <person name="Sanchez J."/>
            <person name="Ferrer M."/>
        </authorList>
    </citation>
    <scope>NUCLEOTIDE SEQUENCE</scope>
</reference>
<dbReference type="EMBL" id="AUZX01014779">
    <property type="protein sequence ID" value="EQD31229.1"/>
    <property type="molecule type" value="Genomic_DNA"/>
</dbReference>
<proteinExistence type="predicted"/>